<sequence>MAAPAPPSESQMPLRSTYIFSGVTALDVPARPLLKSPGKYFVTIAIDGKEEWKSREIQTRDRKVAWNQKEDKCELCVLPICPQPVLVLTSSPANLHRTRRGR</sequence>
<reference evidence="1 2" key="1">
    <citation type="journal article" date="2016" name="Mol. Biol. Evol.">
        <title>Comparative Genomics of Early-Diverging Mushroom-Forming Fungi Provides Insights into the Origins of Lignocellulose Decay Capabilities.</title>
        <authorList>
            <person name="Nagy L.G."/>
            <person name="Riley R."/>
            <person name="Tritt A."/>
            <person name="Adam C."/>
            <person name="Daum C."/>
            <person name="Floudas D."/>
            <person name="Sun H."/>
            <person name="Yadav J.S."/>
            <person name="Pangilinan J."/>
            <person name="Larsson K.H."/>
            <person name="Matsuura K."/>
            <person name="Barry K."/>
            <person name="Labutti K."/>
            <person name="Kuo R."/>
            <person name="Ohm R.A."/>
            <person name="Bhattacharya S.S."/>
            <person name="Shirouzu T."/>
            <person name="Yoshinaga Y."/>
            <person name="Martin F.M."/>
            <person name="Grigoriev I.V."/>
            <person name="Hibbett D.S."/>
        </authorList>
    </citation>
    <scope>NUCLEOTIDE SEQUENCE [LARGE SCALE GENOMIC DNA]</scope>
    <source>
        <strain evidence="1 2">TUFC12733</strain>
    </source>
</reference>
<evidence type="ECO:0000313" key="2">
    <source>
        <dbReference type="Proteomes" id="UP000076738"/>
    </source>
</evidence>
<dbReference type="AlphaFoldDB" id="A0A167ITY7"/>
<name>A0A167ITY7_CALVF</name>
<keyword evidence="2" id="KW-1185">Reference proteome</keyword>
<dbReference type="EMBL" id="KV417305">
    <property type="protein sequence ID" value="KZO92956.1"/>
    <property type="molecule type" value="Genomic_DNA"/>
</dbReference>
<evidence type="ECO:0008006" key="3">
    <source>
        <dbReference type="Google" id="ProtNLM"/>
    </source>
</evidence>
<dbReference type="OrthoDB" id="3397538at2759"/>
<evidence type="ECO:0000313" key="1">
    <source>
        <dbReference type="EMBL" id="KZO92956.1"/>
    </source>
</evidence>
<gene>
    <name evidence="1" type="ORF">CALVIDRAFT_540426</name>
</gene>
<accession>A0A167ITY7</accession>
<protein>
    <recommendedName>
        <fullName evidence="3">C2 domain-containing protein</fullName>
    </recommendedName>
</protein>
<proteinExistence type="predicted"/>
<dbReference type="Proteomes" id="UP000076738">
    <property type="component" value="Unassembled WGS sequence"/>
</dbReference>
<organism evidence="1 2">
    <name type="scientific">Calocera viscosa (strain TUFC12733)</name>
    <dbReference type="NCBI Taxonomy" id="1330018"/>
    <lineage>
        <taxon>Eukaryota</taxon>
        <taxon>Fungi</taxon>
        <taxon>Dikarya</taxon>
        <taxon>Basidiomycota</taxon>
        <taxon>Agaricomycotina</taxon>
        <taxon>Dacrymycetes</taxon>
        <taxon>Dacrymycetales</taxon>
        <taxon>Dacrymycetaceae</taxon>
        <taxon>Calocera</taxon>
    </lineage>
</organism>